<dbReference type="Pfam" id="PF10824">
    <property type="entry name" value="T7SS_ESX_EspC"/>
    <property type="match status" value="1"/>
</dbReference>
<feature type="signal peptide" evidence="1">
    <location>
        <begin position="1"/>
        <end position="20"/>
    </location>
</feature>
<dbReference type="RefSeq" id="WP_051577059.1">
    <property type="nucleotide sequence ID" value="NZ_JACKVC010000018.1"/>
</dbReference>
<dbReference type="GO" id="GO:0009306">
    <property type="term" value="P:protein secretion"/>
    <property type="evidence" value="ECO:0007669"/>
    <property type="project" value="InterPro"/>
</dbReference>
<proteinExistence type="predicted"/>
<name>A0AAW5T6M0_9MYCO</name>
<dbReference type="AlphaFoldDB" id="A0AAW5T6M0"/>
<dbReference type="InterPro" id="IPR036689">
    <property type="entry name" value="ESAT-6-like_sf"/>
</dbReference>
<dbReference type="InterPro" id="IPR022536">
    <property type="entry name" value="EspC"/>
</dbReference>
<evidence type="ECO:0000256" key="1">
    <source>
        <dbReference type="SAM" id="SignalP"/>
    </source>
</evidence>
<keyword evidence="1" id="KW-0732">Signal</keyword>
<dbReference type="Proteomes" id="UP001141659">
    <property type="component" value="Unassembled WGS sequence"/>
</dbReference>
<protein>
    <submittedName>
        <fullName evidence="2">ESX-1 secretion-associated protein</fullName>
    </submittedName>
</protein>
<gene>
    <name evidence="2" type="ORF">H5P34_20615</name>
</gene>
<evidence type="ECO:0000313" key="2">
    <source>
        <dbReference type="EMBL" id="MCV7390467.1"/>
    </source>
</evidence>
<evidence type="ECO:0000313" key="3">
    <source>
        <dbReference type="Proteomes" id="UP001141659"/>
    </source>
</evidence>
<accession>A0AAW5T6M0</accession>
<sequence length="99" mass="10101">MSANLRVAPAQLSAAATAQAEVAAAVSSLGAGQSMASASTGVSDLASGAACNFVASALDKATTTVNDELTMHKDRLMAAAERYRQGDEEFGRRIRRIGG</sequence>
<comment type="caution">
    <text evidence="2">The sequence shown here is derived from an EMBL/GenBank/DDBJ whole genome shotgun (WGS) entry which is preliminary data.</text>
</comment>
<reference evidence="2" key="2">
    <citation type="journal article" date="2022" name="BMC Genomics">
        <title>Comparative genome analysis of mycobacteria focusing on tRNA and non-coding RNA.</title>
        <authorList>
            <person name="Behra P.R.K."/>
            <person name="Pettersson B.M.F."/>
            <person name="Ramesh M."/>
            <person name="Das S."/>
            <person name="Dasgupta S."/>
            <person name="Kirsebom L.A."/>
        </authorList>
    </citation>
    <scope>NUCLEOTIDE SEQUENCE</scope>
    <source>
        <strain evidence="2">DSM 44242</strain>
    </source>
</reference>
<feature type="chain" id="PRO_5043386404" evidence="1">
    <location>
        <begin position="21"/>
        <end position="99"/>
    </location>
</feature>
<organism evidence="2 3">
    <name type="scientific">Mycolicibacterium porcinum</name>
    <dbReference type="NCBI Taxonomy" id="39693"/>
    <lineage>
        <taxon>Bacteria</taxon>
        <taxon>Bacillati</taxon>
        <taxon>Actinomycetota</taxon>
        <taxon>Actinomycetes</taxon>
        <taxon>Mycobacteriales</taxon>
        <taxon>Mycobacteriaceae</taxon>
        <taxon>Mycolicibacterium</taxon>
    </lineage>
</organism>
<reference evidence="2" key="1">
    <citation type="submission" date="2020-07" db="EMBL/GenBank/DDBJ databases">
        <authorList>
            <person name="Pettersson B.M.F."/>
            <person name="Behra P.R.K."/>
            <person name="Ramesh M."/>
            <person name="Das S."/>
            <person name="Dasgupta S."/>
            <person name="Kirsebom L.A."/>
        </authorList>
    </citation>
    <scope>NUCLEOTIDE SEQUENCE</scope>
    <source>
        <strain evidence="2">DSM 44242</strain>
    </source>
</reference>
<dbReference type="EMBL" id="JACKVC010000018">
    <property type="protein sequence ID" value="MCV7390467.1"/>
    <property type="molecule type" value="Genomic_DNA"/>
</dbReference>
<dbReference type="SUPFAM" id="SSF140453">
    <property type="entry name" value="EsxAB dimer-like"/>
    <property type="match status" value="1"/>
</dbReference>